<keyword evidence="4" id="KW-0808">Transferase</keyword>
<keyword evidence="6 7" id="KW-0012">Acyltransferase</keyword>
<reference evidence="7" key="1">
    <citation type="submission" date="2024-05" db="EMBL/GenBank/DDBJ databases">
        <title>Genome sequencing of novel strain.</title>
        <authorList>
            <person name="Ganbat D."/>
            <person name="Ganbat S."/>
            <person name="Lee S.-J."/>
        </authorList>
    </citation>
    <scope>NUCLEOTIDE SEQUENCE</scope>
    <source>
        <strain evidence="7">SMD15-11</strain>
    </source>
</reference>
<dbReference type="PIRSF" id="PIRSF026649">
    <property type="entry name" value="MsbB"/>
    <property type="match status" value="1"/>
</dbReference>
<dbReference type="KEGG" id="tcd:AAIA72_11860"/>
<evidence type="ECO:0000256" key="4">
    <source>
        <dbReference type="ARBA" id="ARBA00022679"/>
    </source>
</evidence>
<keyword evidence="2" id="KW-1003">Cell membrane</keyword>
<accession>A0AB39UT75</accession>
<dbReference type="RefSeq" id="WP_369600534.1">
    <property type="nucleotide sequence ID" value="NZ_CP154858.1"/>
</dbReference>
<evidence type="ECO:0000313" key="7">
    <source>
        <dbReference type="EMBL" id="XDT71498.1"/>
    </source>
</evidence>
<keyword evidence="3" id="KW-0997">Cell inner membrane</keyword>
<dbReference type="EMBL" id="CP154858">
    <property type="protein sequence ID" value="XDT71498.1"/>
    <property type="molecule type" value="Genomic_DNA"/>
</dbReference>
<organism evidence="7">
    <name type="scientific">Thermohahella caldifontis</name>
    <dbReference type="NCBI Taxonomy" id="3142973"/>
    <lineage>
        <taxon>Bacteria</taxon>
        <taxon>Pseudomonadati</taxon>
        <taxon>Pseudomonadota</taxon>
        <taxon>Gammaproteobacteria</taxon>
        <taxon>Oceanospirillales</taxon>
        <taxon>Hahellaceae</taxon>
        <taxon>Thermohahella</taxon>
    </lineage>
</organism>
<dbReference type="GO" id="GO:0005886">
    <property type="term" value="C:plasma membrane"/>
    <property type="evidence" value="ECO:0007669"/>
    <property type="project" value="UniProtKB-SubCell"/>
</dbReference>
<proteinExistence type="predicted"/>
<name>A0AB39UT75_9GAMM</name>
<evidence type="ECO:0000256" key="6">
    <source>
        <dbReference type="ARBA" id="ARBA00023315"/>
    </source>
</evidence>
<sequence length="298" mass="33447">MTQPVSPLPLRLFRWLGRRRLSTLRRLGRWIGTMLLVSGSGPARVTRINIGLCFPELTDPEQRALVRASLVETVRTGLEMAWSWEQPVDKVLSHIETVEDTQALTADERGLIVLAPHLGNWEVLGLWLGQTQPRMASLYAPPHQTWLEPYMRAARERSGATLHPTDRRGVMQLTRCLREGGTVGILPDQEPDFSAGQFAPFFGIAANTMTLAAKLARRTGARAVVAAALRTPGGFRIVSEPVPEAFYADDLPTALTAMNTAIESLVRKAPAQYQWEYKRFKRRPEKGLPHFYDRNRLT</sequence>
<dbReference type="AlphaFoldDB" id="A0AB39UT75"/>
<dbReference type="PANTHER" id="PTHR30606">
    <property type="entry name" value="LIPID A BIOSYNTHESIS LAUROYL ACYLTRANSFERASE"/>
    <property type="match status" value="1"/>
</dbReference>
<dbReference type="CDD" id="cd07984">
    <property type="entry name" value="LPLAT_LABLAT-like"/>
    <property type="match status" value="1"/>
</dbReference>
<dbReference type="InterPro" id="IPR004960">
    <property type="entry name" value="LipA_acyltrans"/>
</dbReference>
<gene>
    <name evidence="7" type="ORF">AAIA72_11860</name>
</gene>
<dbReference type="PANTHER" id="PTHR30606:SF10">
    <property type="entry name" value="PHOSPHATIDYLINOSITOL MANNOSIDE ACYLTRANSFERASE"/>
    <property type="match status" value="1"/>
</dbReference>
<evidence type="ECO:0000256" key="1">
    <source>
        <dbReference type="ARBA" id="ARBA00004533"/>
    </source>
</evidence>
<dbReference type="Pfam" id="PF03279">
    <property type="entry name" value="Lip_A_acyltrans"/>
    <property type="match status" value="1"/>
</dbReference>
<dbReference type="GO" id="GO:0016746">
    <property type="term" value="F:acyltransferase activity"/>
    <property type="evidence" value="ECO:0007669"/>
    <property type="project" value="UniProtKB-KW"/>
</dbReference>
<comment type="subcellular location">
    <subcellularLocation>
        <location evidence="1">Cell inner membrane</location>
    </subcellularLocation>
</comment>
<evidence type="ECO:0000256" key="5">
    <source>
        <dbReference type="ARBA" id="ARBA00023136"/>
    </source>
</evidence>
<dbReference type="GO" id="GO:0009247">
    <property type="term" value="P:glycolipid biosynthetic process"/>
    <property type="evidence" value="ECO:0007669"/>
    <property type="project" value="UniProtKB-ARBA"/>
</dbReference>
<keyword evidence="5" id="KW-0472">Membrane</keyword>
<protein>
    <submittedName>
        <fullName evidence="7">Lysophospholipid acyltransferase family protein</fullName>
    </submittedName>
</protein>
<evidence type="ECO:0000256" key="2">
    <source>
        <dbReference type="ARBA" id="ARBA00022475"/>
    </source>
</evidence>
<evidence type="ECO:0000256" key="3">
    <source>
        <dbReference type="ARBA" id="ARBA00022519"/>
    </source>
</evidence>